<evidence type="ECO:0000313" key="4">
    <source>
        <dbReference type="EMBL" id="GBG34250.1"/>
    </source>
</evidence>
<dbReference type="GO" id="GO:0016491">
    <property type="term" value="F:oxidoreductase activity"/>
    <property type="evidence" value="ECO:0007669"/>
    <property type="project" value="UniProtKB-KW"/>
</dbReference>
<proteinExistence type="inferred from homology"/>
<comment type="caution">
    <text evidence="4">The sequence shown here is derived from an EMBL/GenBank/DDBJ whole genome shotgun (WGS) entry which is preliminary data.</text>
</comment>
<dbReference type="EMBL" id="BEYU01000185">
    <property type="protein sequence ID" value="GBG34250.1"/>
    <property type="molecule type" value="Genomic_DNA"/>
</dbReference>
<dbReference type="SUPFAM" id="SSF51735">
    <property type="entry name" value="NAD(P)-binding Rossmann-fold domains"/>
    <property type="match status" value="1"/>
</dbReference>
<accession>A0A2R5GTS7</accession>
<evidence type="ECO:0000256" key="1">
    <source>
        <dbReference type="ARBA" id="ARBA00023002"/>
    </source>
</evidence>
<dbReference type="PANTHER" id="PTHR43658">
    <property type="entry name" value="SHORT-CHAIN DEHYDROGENASE/REDUCTASE"/>
    <property type="match status" value="1"/>
</dbReference>
<evidence type="ECO:0000256" key="2">
    <source>
        <dbReference type="RuleBase" id="RU000363"/>
    </source>
</evidence>
<dbReference type="InterPro" id="IPR020904">
    <property type="entry name" value="Sc_DH/Rdtase_CS"/>
</dbReference>
<dbReference type="InterPro" id="IPR057326">
    <property type="entry name" value="KR_dom"/>
</dbReference>
<keyword evidence="5" id="KW-1185">Reference proteome</keyword>
<organism evidence="4 5">
    <name type="scientific">Hondaea fermentalgiana</name>
    <dbReference type="NCBI Taxonomy" id="2315210"/>
    <lineage>
        <taxon>Eukaryota</taxon>
        <taxon>Sar</taxon>
        <taxon>Stramenopiles</taxon>
        <taxon>Bigyra</taxon>
        <taxon>Labyrinthulomycetes</taxon>
        <taxon>Thraustochytrida</taxon>
        <taxon>Thraustochytriidae</taxon>
        <taxon>Hondaea</taxon>
    </lineage>
</organism>
<reference evidence="4 5" key="1">
    <citation type="submission" date="2017-12" db="EMBL/GenBank/DDBJ databases">
        <title>Sequencing, de novo assembly and annotation of complete genome of a new Thraustochytrid species, strain FCC1311.</title>
        <authorList>
            <person name="Sedici K."/>
            <person name="Godart F."/>
            <person name="Aiese Cigliano R."/>
            <person name="Sanseverino W."/>
            <person name="Barakat M."/>
            <person name="Ortet P."/>
            <person name="Marechal E."/>
            <person name="Cagnac O."/>
            <person name="Amato A."/>
        </authorList>
    </citation>
    <scope>NUCLEOTIDE SEQUENCE [LARGE SCALE GENOMIC DNA]</scope>
</reference>
<dbReference type="AlphaFoldDB" id="A0A2R5GTS7"/>
<evidence type="ECO:0000259" key="3">
    <source>
        <dbReference type="PROSITE" id="PS50206"/>
    </source>
</evidence>
<dbReference type="PANTHER" id="PTHR43658:SF8">
    <property type="entry name" value="17-BETA-HYDROXYSTEROID DEHYDROGENASE 14-RELATED"/>
    <property type="match status" value="1"/>
</dbReference>
<protein>
    <submittedName>
        <fullName evidence="4">3-hydroxyacyl-CoA dehydrogenase type-2</fullName>
    </submittedName>
</protein>
<evidence type="ECO:0000313" key="5">
    <source>
        <dbReference type="Proteomes" id="UP000241890"/>
    </source>
</evidence>
<sequence>MDRKGKTYLVTGGASGLGEATARMLAAQGANVAILDRDEERGPAVCKELGPRSAFFKMDATKEESIKAAVQGAAAKFGGVHGVINCAGVGSATTTINKKGGVHDSGIFDFVVQVNLYGTFNASKYAAAEMAKNEPDENGLRGVIINTASVAAIDGQKGQAAYSASKGAVTGMTLPMARDLGTYGIRVLTILPGIMETPLMAAASDKVKTGLALSVVAPKRLGKPEEFAHMCTAIIDNGYLNGECIRLDGAIRMGYQSKI</sequence>
<dbReference type="PROSITE" id="PS50206">
    <property type="entry name" value="RHODANESE_3"/>
    <property type="match status" value="1"/>
</dbReference>
<dbReference type="InterPro" id="IPR002347">
    <property type="entry name" value="SDR_fam"/>
</dbReference>
<dbReference type="SMART" id="SM00822">
    <property type="entry name" value="PKS_KR"/>
    <property type="match status" value="1"/>
</dbReference>
<dbReference type="PROSITE" id="PS00061">
    <property type="entry name" value="ADH_SHORT"/>
    <property type="match status" value="1"/>
</dbReference>
<dbReference type="OrthoDB" id="1274115at2759"/>
<dbReference type="FunFam" id="3.40.50.720:FF:000084">
    <property type="entry name" value="Short-chain dehydrogenase reductase"/>
    <property type="match status" value="1"/>
</dbReference>
<dbReference type="PRINTS" id="PR00080">
    <property type="entry name" value="SDRFAMILY"/>
</dbReference>
<keyword evidence="1" id="KW-0560">Oxidoreductase</keyword>
<dbReference type="Proteomes" id="UP000241890">
    <property type="component" value="Unassembled WGS sequence"/>
</dbReference>
<dbReference type="InParanoid" id="A0A2R5GTS7"/>
<feature type="domain" description="Rhodanese" evidence="3">
    <location>
        <begin position="3"/>
        <end position="47"/>
    </location>
</feature>
<dbReference type="Gene3D" id="3.40.50.720">
    <property type="entry name" value="NAD(P)-binding Rossmann-like Domain"/>
    <property type="match status" value="1"/>
</dbReference>
<gene>
    <name evidence="4" type="ORF">FCC1311_002511</name>
</gene>
<comment type="similarity">
    <text evidence="2">Belongs to the short-chain dehydrogenases/reductases (SDR) family.</text>
</comment>
<name>A0A2R5GTS7_9STRA</name>
<dbReference type="InterPro" id="IPR001763">
    <property type="entry name" value="Rhodanese-like_dom"/>
</dbReference>
<dbReference type="InterPro" id="IPR036291">
    <property type="entry name" value="NAD(P)-bd_dom_sf"/>
</dbReference>
<dbReference type="PRINTS" id="PR00081">
    <property type="entry name" value="GDHRDH"/>
</dbReference>
<dbReference type="Pfam" id="PF00106">
    <property type="entry name" value="adh_short"/>
    <property type="match status" value="1"/>
</dbReference>